<evidence type="ECO:0000256" key="9">
    <source>
        <dbReference type="ARBA" id="ARBA00022777"/>
    </source>
</evidence>
<evidence type="ECO:0000259" key="16">
    <source>
        <dbReference type="PROSITE" id="PS50885"/>
    </source>
</evidence>
<keyword evidence="11 14" id="KW-1133">Transmembrane helix</keyword>
<organism evidence="17 18">
    <name type="scientific">Paenibacillus etheri</name>
    <dbReference type="NCBI Taxonomy" id="1306852"/>
    <lineage>
        <taxon>Bacteria</taxon>
        <taxon>Bacillati</taxon>
        <taxon>Bacillota</taxon>
        <taxon>Bacilli</taxon>
        <taxon>Bacillales</taxon>
        <taxon>Paenibacillaceae</taxon>
        <taxon>Paenibacillus</taxon>
    </lineage>
</organism>
<evidence type="ECO:0000259" key="15">
    <source>
        <dbReference type="PROSITE" id="PS50109"/>
    </source>
</evidence>
<evidence type="ECO:0000256" key="5">
    <source>
        <dbReference type="ARBA" id="ARBA00022553"/>
    </source>
</evidence>
<evidence type="ECO:0000256" key="3">
    <source>
        <dbReference type="ARBA" id="ARBA00012438"/>
    </source>
</evidence>
<dbReference type="RefSeq" id="WP_060623450.1">
    <property type="nucleotide sequence ID" value="NZ_LCZJ02000019.1"/>
</dbReference>
<evidence type="ECO:0000313" key="17">
    <source>
        <dbReference type="EMBL" id="KTD86559.1"/>
    </source>
</evidence>
<reference evidence="17 18" key="1">
    <citation type="journal article" date="2015" name="Int. Biodeterior. Biodegradation">
        <title>Physiological and genetic screening methods for the isolation of methyl tert-butyl ether-degrading bacteria for bioremediation purposes.</title>
        <authorList>
            <person name="Guisado I.M."/>
            <person name="Purswani J."/>
            <person name="Gonzalez Lopez J."/>
            <person name="Pozo C."/>
        </authorList>
    </citation>
    <scope>NUCLEOTIDE SEQUENCE [LARGE SCALE GENOMIC DNA]</scope>
    <source>
        <strain evidence="17 18">SH7</strain>
    </source>
</reference>
<dbReference type="SUPFAM" id="SSF158472">
    <property type="entry name" value="HAMP domain-like"/>
    <property type="match status" value="1"/>
</dbReference>
<feature type="domain" description="Histidine kinase" evidence="15">
    <location>
        <begin position="486"/>
        <end position="589"/>
    </location>
</feature>
<evidence type="ECO:0000256" key="11">
    <source>
        <dbReference type="ARBA" id="ARBA00022989"/>
    </source>
</evidence>
<dbReference type="Pfam" id="PF06580">
    <property type="entry name" value="His_kinase"/>
    <property type="match status" value="1"/>
</dbReference>
<dbReference type="Pfam" id="PF02743">
    <property type="entry name" value="dCache_1"/>
    <property type="match status" value="1"/>
</dbReference>
<dbReference type="Pfam" id="PF02518">
    <property type="entry name" value="HATPase_c"/>
    <property type="match status" value="1"/>
</dbReference>
<keyword evidence="4" id="KW-1003">Cell membrane</keyword>
<dbReference type="PANTHER" id="PTHR34220:SF7">
    <property type="entry name" value="SENSOR HISTIDINE KINASE YPDA"/>
    <property type="match status" value="1"/>
</dbReference>
<dbReference type="OrthoDB" id="9776552at2"/>
<dbReference type="AlphaFoldDB" id="A0A0W1AZ65"/>
<evidence type="ECO:0000256" key="6">
    <source>
        <dbReference type="ARBA" id="ARBA00022679"/>
    </source>
</evidence>
<dbReference type="PROSITE" id="PS50109">
    <property type="entry name" value="HIS_KIN"/>
    <property type="match status" value="1"/>
</dbReference>
<dbReference type="EC" id="2.7.13.3" evidence="3"/>
<sequence>MKPHRFFRSRSIHNNIAISFSLLILCTTIVLSYTSYRLSSAAVMGNSVAYTSQLIEQVKLNIENYISNMESIAALVLTSSDLEKYVKGSSSGREGKVKDKQLASQYLRSVIQSRTDISSIVYASSEGITVSDRLDAVLKPLPELIAQEWYQQAMNQTGVAVSSSHVQHLFQDEYRWVVSISRKLSDTFSEMEADRQGVLLVDLNYSVINNLCKQIELGKRGYVFIVDPSGSLVYHPQQQLIYSQLKFEQLETVLGIKSGSVTVNTGNEQKLYTVDTTSFGWKIVGVTYPDDLVANKQQMQGTAALWGAVSLIFAMAISVLLSYALTKPLKNLEINMKKAERGEFDIRVEIESTNEIGKLARTFNLMIMKIKELMSQIVMEQEMKRVSELKALQAQIKPHFLYNTLDSIIWMAETGKMEEVVEMTSSLSKLLRSTIGEGEELIPIARELEHIRHYLTIQNMRYRNKFTYSIEVHEDILECSILKLVLQPLVENAIYHGIKHNPEQGHILIRGKKEQNDITIQVIDNGVGMNPEQMSKLLLQKADYRIGSGVGVANVNHRIQLYFGDHYGLSFTSEMEEGTTVTLRIPALYEEGSP</sequence>
<dbReference type="SUPFAM" id="SSF55874">
    <property type="entry name" value="ATPase domain of HSP90 chaperone/DNA topoisomerase II/histidine kinase"/>
    <property type="match status" value="1"/>
</dbReference>
<keyword evidence="18" id="KW-1185">Reference proteome</keyword>
<dbReference type="Gene3D" id="6.10.340.10">
    <property type="match status" value="1"/>
</dbReference>
<dbReference type="Gene3D" id="3.30.450.20">
    <property type="entry name" value="PAS domain"/>
    <property type="match status" value="1"/>
</dbReference>
<dbReference type="GO" id="GO:0005524">
    <property type="term" value="F:ATP binding"/>
    <property type="evidence" value="ECO:0007669"/>
    <property type="project" value="UniProtKB-KW"/>
</dbReference>
<dbReference type="GO" id="GO:0000155">
    <property type="term" value="F:phosphorelay sensor kinase activity"/>
    <property type="evidence" value="ECO:0007669"/>
    <property type="project" value="InterPro"/>
</dbReference>
<evidence type="ECO:0000256" key="2">
    <source>
        <dbReference type="ARBA" id="ARBA00004651"/>
    </source>
</evidence>
<evidence type="ECO:0000256" key="10">
    <source>
        <dbReference type="ARBA" id="ARBA00022840"/>
    </source>
</evidence>
<evidence type="ECO:0000256" key="7">
    <source>
        <dbReference type="ARBA" id="ARBA00022692"/>
    </source>
</evidence>
<evidence type="ECO:0000256" key="12">
    <source>
        <dbReference type="ARBA" id="ARBA00023012"/>
    </source>
</evidence>
<keyword evidence="9" id="KW-0418">Kinase</keyword>
<comment type="subcellular location">
    <subcellularLocation>
        <location evidence="2">Cell membrane</location>
        <topology evidence="2">Multi-pass membrane protein</topology>
    </subcellularLocation>
</comment>
<proteinExistence type="predicted"/>
<dbReference type="InterPro" id="IPR003594">
    <property type="entry name" value="HATPase_dom"/>
</dbReference>
<dbReference type="PROSITE" id="PS50885">
    <property type="entry name" value="HAMP"/>
    <property type="match status" value="1"/>
</dbReference>
<comment type="catalytic activity">
    <reaction evidence="1">
        <text>ATP + protein L-histidine = ADP + protein N-phospho-L-histidine.</text>
        <dbReference type="EC" id="2.7.13.3"/>
    </reaction>
</comment>
<gene>
    <name evidence="17" type="ORF">UQ64_13910</name>
</gene>
<dbReference type="CDD" id="cd06225">
    <property type="entry name" value="HAMP"/>
    <property type="match status" value="1"/>
</dbReference>
<keyword evidence="8" id="KW-0547">Nucleotide-binding</keyword>
<name>A0A0W1AZ65_9BACL</name>
<dbReference type="InterPro" id="IPR004358">
    <property type="entry name" value="Sig_transdc_His_kin-like_C"/>
</dbReference>
<dbReference type="EMBL" id="LCZJ02000019">
    <property type="protein sequence ID" value="KTD86559.1"/>
    <property type="molecule type" value="Genomic_DNA"/>
</dbReference>
<comment type="caution">
    <text evidence="17">The sequence shown here is derived from an EMBL/GenBank/DDBJ whole genome shotgun (WGS) entry which is preliminary data.</text>
</comment>
<evidence type="ECO:0000256" key="4">
    <source>
        <dbReference type="ARBA" id="ARBA00022475"/>
    </source>
</evidence>
<keyword evidence="5" id="KW-0597">Phosphoprotein</keyword>
<keyword evidence="13 14" id="KW-0472">Membrane</keyword>
<protein>
    <recommendedName>
        <fullName evidence="3">histidine kinase</fullName>
        <ecNumber evidence="3">2.7.13.3</ecNumber>
    </recommendedName>
</protein>
<dbReference type="CDD" id="cd12912">
    <property type="entry name" value="PDC2_MCP_like"/>
    <property type="match status" value="1"/>
</dbReference>
<dbReference type="SMART" id="SM00304">
    <property type="entry name" value="HAMP"/>
    <property type="match status" value="1"/>
</dbReference>
<feature type="transmembrane region" description="Helical" evidence="14">
    <location>
        <begin position="303"/>
        <end position="326"/>
    </location>
</feature>
<dbReference type="InterPro" id="IPR003660">
    <property type="entry name" value="HAMP_dom"/>
</dbReference>
<dbReference type="InterPro" id="IPR036890">
    <property type="entry name" value="HATPase_C_sf"/>
</dbReference>
<dbReference type="InterPro" id="IPR050640">
    <property type="entry name" value="Bact_2-comp_sensor_kinase"/>
</dbReference>
<evidence type="ECO:0000256" key="8">
    <source>
        <dbReference type="ARBA" id="ARBA00022741"/>
    </source>
</evidence>
<evidence type="ECO:0000256" key="13">
    <source>
        <dbReference type="ARBA" id="ARBA00023136"/>
    </source>
</evidence>
<dbReference type="SMART" id="SM00387">
    <property type="entry name" value="HATPase_c"/>
    <property type="match status" value="1"/>
</dbReference>
<dbReference type="Gene3D" id="3.30.565.10">
    <property type="entry name" value="Histidine kinase-like ATPase, C-terminal domain"/>
    <property type="match status" value="1"/>
</dbReference>
<keyword evidence="10" id="KW-0067">ATP-binding</keyword>
<keyword evidence="7 14" id="KW-0812">Transmembrane</keyword>
<dbReference type="GO" id="GO:0005886">
    <property type="term" value="C:plasma membrane"/>
    <property type="evidence" value="ECO:0007669"/>
    <property type="project" value="UniProtKB-SubCell"/>
</dbReference>
<keyword evidence="12" id="KW-0902">Two-component regulatory system</keyword>
<dbReference type="PANTHER" id="PTHR34220">
    <property type="entry name" value="SENSOR HISTIDINE KINASE YPDA"/>
    <property type="match status" value="1"/>
</dbReference>
<accession>A0A0W1AZ65</accession>
<feature type="domain" description="HAMP" evidence="16">
    <location>
        <begin position="323"/>
        <end position="375"/>
    </location>
</feature>
<evidence type="ECO:0000256" key="1">
    <source>
        <dbReference type="ARBA" id="ARBA00000085"/>
    </source>
</evidence>
<dbReference type="InterPro" id="IPR033479">
    <property type="entry name" value="dCache_1"/>
</dbReference>
<dbReference type="InterPro" id="IPR010559">
    <property type="entry name" value="Sig_transdc_His_kin_internal"/>
</dbReference>
<dbReference type="Proteomes" id="UP000054709">
    <property type="component" value="Unassembled WGS sequence"/>
</dbReference>
<dbReference type="InterPro" id="IPR005467">
    <property type="entry name" value="His_kinase_dom"/>
</dbReference>
<evidence type="ECO:0000256" key="14">
    <source>
        <dbReference type="SAM" id="Phobius"/>
    </source>
</evidence>
<evidence type="ECO:0000313" key="18">
    <source>
        <dbReference type="Proteomes" id="UP000054709"/>
    </source>
</evidence>
<dbReference type="Pfam" id="PF00672">
    <property type="entry name" value="HAMP"/>
    <property type="match status" value="1"/>
</dbReference>
<dbReference type="PRINTS" id="PR00344">
    <property type="entry name" value="BCTRLSENSOR"/>
</dbReference>
<keyword evidence="6" id="KW-0808">Transferase</keyword>